<dbReference type="Proteomes" id="UP000637628">
    <property type="component" value="Unassembled WGS sequence"/>
</dbReference>
<evidence type="ECO:0000313" key="2">
    <source>
        <dbReference type="EMBL" id="GIE06540.1"/>
    </source>
</evidence>
<dbReference type="Pfam" id="PF00990">
    <property type="entry name" value="GGDEF"/>
    <property type="match status" value="1"/>
</dbReference>
<dbReference type="InterPro" id="IPR029787">
    <property type="entry name" value="Nucleotide_cyclase"/>
</dbReference>
<dbReference type="InterPro" id="IPR043128">
    <property type="entry name" value="Rev_trsase/Diguanyl_cyclase"/>
</dbReference>
<comment type="caution">
    <text evidence="2">The sequence shown here is derived from an EMBL/GenBank/DDBJ whole genome shotgun (WGS) entry which is preliminary data.</text>
</comment>
<dbReference type="RefSeq" id="WP_239133042.1">
    <property type="nucleotide sequence ID" value="NZ_BAAATX010000020.1"/>
</dbReference>
<dbReference type="Gene3D" id="3.30.70.270">
    <property type="match status" value="1"/>
</dbReference>
<organism evidence="2 3">
    <name type="scientific">Paractinoplanes durhamensis</name>
    <dbReference type="NCBI Taxonomy" id="113563"/>
    <lineage>
        <taxon>Bacteria</taxon>
        <taxon>Bacillati</taxon>
        <taxon>Actinomycetota</taxon>
        <taxon>Actinomycetes</taxon>
        <taxon>Micromonosporales</taxon>
        <taxon>Micromonosporaceae</taxon>
        <taxon>Paractinoplanes</taxon>
    </lineage>
</organism>
<reference evidence="2 3" key="1">
    <citation type="submission" date="2021-01" db="EMBL/GenBank/DDBJ databases">
        <title>Whole genome shotgun sequence of Actinoplanes durhamensis NBRC 14914.</title>
        <authorList>
            <person name="Komaki H."/>
            <person name="Tamura T."/>
        </authorList>
    </citation>
    <scope>NUCLEOTIDE SEQUENCE [LARGE SCALE GENOMIC DNA]</scope>
    <source>
        <strain evidence="2 3">NBRC 14914</strain>
    </source>
</reference>
<keyword evidence="3" id="KW-1185">Reference proteome</keyword>
<gene>
    <name evidence="2" type="ORF">Adu01nite_78900</name>
</gene>
<proteinExistence type="predicted"/>
<dbReference type="EMBL" id="BOML01000064">
    <property type="protein sequence ID" value="GIE06540.1"/>
    <property type="molecule type" value="Genomic_DNA"/>
</dbReference>
<protein>
    <recommendedName>
        <fullName evidence="1">GGDEF domain-containing protein</fullName>
    </recommendedName>
</protein>
<name>A0ABQ3Z9P9_9ACTN</name>
<evidence type="ECO:0000313" key="3">
    <source>
        <dbReference type="Proteomes" id="UP000637628"/>
    </source>
</evidence>
<dbReference type="SUPFAM" id="SSF55073">
    <property type="entry name" value="Nucleotide cyclase"/>
    <property type="match status" value="1"/>
</dbReference>
<accession>A0ABQ3Z9P9</accession>
<evidence type="ECO:0000259" key="1">
    <source>
        <dbReference type="Pfam" id="PF00990"/>
    </source>
</evidence>
<dbReference type="InterPro" id="IPR000160">
    <property type="entry name" value="GGDEF_dom"/>
</dbReference>
<feature type="domain" description="GGDEF" evidence="1">
    <location>
        <begin position="33"/>
        <end position="82"/>
    </location>
</feature>
<sequence>MPSSCETGFRGTCETKVLSGTSAFHERGAEMIAMQTLAEPIDTQGEQVTVGGSIGITTGAGNLGELLRQADIAMYAAKAVGKGTIERYREPAAV</sequence>